<protein>
    <recommendedName>
        <fullName evidence="1">DUF5659 domain-containing protein</fullName>
    </recommendedName>
</protein>
<proteinExistence type="predicted"/>
<feature type="domain" description="DUF5659" evidence="1">
    <location>
        <begin position="10"/>
        <end position="73"/>
    </location>
</feature>
<reference evidence="2" key="2">
    <citation type="journal article" date="2021" name="Microorganisms">
        <title>Extensive Genome Exploration of Clostridium botulinum Group III Field Strains.</title>
        <authorList>
            <person name="Fillo S."/>
            <person name="Giordani F."/>
            <person name="Tonon E."/>
            <person name="Drigo I."/>
            <person name="Anselmo A."/>
            <person name="Fortunato A."/>
            <person name="Lista F."/>
            <person name="Bano L."/>
        </authorList>
    </citation>
    <scope>NUCLEOTIDE SEQUENCE</scope>
    <source>
        <strain evidence="2">IZSVe-TV_9877_3_12</strain>
    </source>
</reference>
<dbReference type="RefSeq" id="WP_003381172.1">
    <property type="nucleotide sequence ID" value="NZ_JAAMYB010000004.1"/>
</dbReference>
<dbReference type="EMBL" id="JAAMYB010000004">
    <property type="protein sequence ID" value="MCD3194901.1"/>
    <property type="molecule type" value="Genomic_DNA"/>
</dbReference>
<sequence>MNNKESKVIVTDKTQLIYLTSKGIKPNDVNRVGNQVQVTYNYDEYFKKANLDFMTDSQFKDYRMAEKTVEQLLRTTI</sequence>
<organism evidence="2 3">
    <name type="scientific">Clostridium botulinum C</name>
    <dbReference type="NCBI Taxonomy" id="36828"/>
    <lineage>
        <taxon>Bacteria</taxon>
        <taxon>Bacillati</taxon>
        <taxon>Bacillota</taxon>
        <taxon>Clostridia</taxon>
        <taxon>Eubacteriales</taxon>
        <taxon>Clostridiaceae</taxon>
        <taxon>Clostridium</taxon>
    </lineage>
</organism>
<name>A0A9Q3V9Q9_CLOBO</name>
<evidence type="ECO:0000313" key="3">
    <source>
        <dbReference type="Proteomes" id="UP000813637"/>
    </source>
</evidence>
<comment type="caution">
    <text evidence="2">The sequence shown here is derived from an EMBL/GenBank/DDBJ whole genome shotgun (WGS) entry which is preliminary data.</text>
</comment>
<gene>
    <name evidence="2" type="ORF">G8S53_06305</name>
</gene>
<reference evidence="2" key="1">
    <citation type="submission" date="2020-02" db="EMBL/GenBank/DDBJ databases">
        <authorList>
            <person name="Fillo S."/>
            <person name="Giordani F."/>
            <person name="Tonon E."/>
            <person name="Drigo I."/>
            <person name="Anselmo A."/>
            <person name="Fortunato A."/>
            <person name="Bano L."/>
            <person name="Lista F."/>
        </authorList>
    </citation>
    <scope>NUCLEOTIDE SEQUENCE</scope>
    <source>
        <strain evidence="2">IZSVe-TV_9877_3_12</strain>
    </source>
</reference>
<dbReference type="AlphaFoldDB" id="A0A9Q3V9Q9"/>
<dbReference type="Proteomes" id="UP000813637">
    <property type="component" value="Unassembled WGS sequence"/>
</dbReference>
<dbReference type="InterPro" id="IPR043718">
    <property type="entry name" value="DUF5659"/>
</dbReference>
<accession>A0A9Q3V9Q9</accession>
<dbReference type="Pfam" id="PF18903">
    <property type="entry name" value="DUF5659"/>
    <property type="match status" value="1"/>
</dbReference>
<evidence type="ECO:0000313" key="2">
    <source>
        <dbReference type="EMBL" id="MCD3194901.1"/>
    </source>
</evidence>
<evidence type="ECO:0000259" key="1">
    <source>
        <dbReference type="Pfam" id="PF18903"/>
    </source>
</evidence>